<dbReference type="HOGENOM" id="CLU_723501_0_0_0"/>
<evidence type="ECO:0000313" key="7">
    <source>
        <dbReference type="Proteomes" id="UP000001505"/>
    </source>
</evidence>
<dbReference type="eggNOG" id="COG1196">
    <property type="taxonomic scope" value="Bacteria"/>
</dbReference>
<keyword evidence="1" id="KW-0175">Coiled coil</keyword>
<name>D6YT85_WADCW</name>
<sequence>MLLALRRRLQLSGLIIALYFASILIISIYPDASLLKFVFGLFIASVGSILAFLLLRQWEKSKLAEQLPLPSSPEPMQNAPSFSSPENIGELEQALKDAQSKNHDLIQKQNQLEETLHKHEQEKAQFELKLQDIQHQIEAQSLEADEEIRRKTTLLSEYQETINQQREVIKKKQEQISELESKVRDLNYEVKTLLQLAEIGNSKKESAYSEEKENEQPSSSYVYGGSMVRSPEEASVLLGRCINIAQKITTSNRFNSNSRFHHMPLDSSALDFRRLYDSLRSETSSGIIVYSLKENRLIFANDQIEMIMGWNSETFTRNFSEIIREGYEEWNAALGQLSPHTESKARMLFKTKNGQNILINCHLKIIPTGIFRHYVIGTLYPA</sequence>
<dbReference type="Gene3D" id="3.30.450.20">
    <property type="entry name" value="PAS domain"/>
    <property type="match status" value="1"/>
</dbReference>
<dbReference type="KEGG" id="wch:wcw_1947"/>
<feature type="domain" description="UPF0242" evidence="5">
    <location>
        <begin position="231"/>
        <end position="381"/>
    </location>
</feature>
<evidence type="ECO:0000256" key="1">
    <source>
        <dbReference type="SAM" id="Coils"/>
    </source>
</evidence>
<proteinExistence type="predicted"/>
<dbReference type="Pfam" id="PF18095">
    <property type="entry name" value="PAS_12"/>
    <property type="match status" value="1"/>
</dbReference>
<dbReference type="Pfam" id="PF06785">
    <property type="entry name" value="UPF0242"/>
    <property type="match status" value="1"/>
</dbReference>
<feature type="coiled-coil region" evidence="1">
    <location>
        <begin position="88"/>
        <end position="196"/>
    </location>
</feature>
<dbReference type="EMBL" id="CP001928">
    <property type="protein sequence ID" value="ADI39280.1"/>
    <property type="molecule type" value="Genomic_DNA"/>
</dbReference>
<dbReference type="AlphaFoldDB" id="D6YT85"/>
<evidence type="ECO:0008006" key="8">
    <source>
        <dbReference type="Google" id="ProtNLM"/>
    </source>
</evidence>
<evidence type="ECO:0000259" key="5">
    <source>
        <dbReference type="Pfam" id="PF18095"/>
    </source>
</evidence>
<gene>
    <name evidence="6" type="ordered locus">wcw_1947</name>
</gene>
<dbReference type="InterPro" id="IPR040578">
    <property type="entry name" value="UPF0242_PAS"/>
</dbReference>
<evidence type="ECO:0000259" key="4">
    <source>
        <dbReference type="Pfam" id="PF06785"/>
    </source>
</evidence>
<evidence type="ECO:0000256" key="3">
    <source>
        <dbReference type="SAM" id="Phobius"/>
    </source>
</evidence>
<organism evidence="6 7">
    <name type="scientific">Waddlia chondrophila (strain ATCC VR-1470 / WSU 86-1044)</name>
    <dbReference type="NCBI Taxonomy" id="716544"/>
    <lineage>
        <taxon>Bacteria</taxon>
        <taxon>Pseudomonadati</taxon>
        <taxon>Chlamydiota</taxon>
        <taxon>Chlamydiia</taxon>
        <taxon>Parachlamydiales</taxon>
        <taxon>Waddliaceae</taxon>
        <taxon>Waddlia</taxon>
    </lineage>
</organism>
<protein>
    <recommendedName>
        <fullName evidence="8">PAS domain-containing protein</fullName>
    </recommendedName>
</protein>
<accession>D6YT85</accession>
<keyword evidence="3" id="KW-0812">Transmembrane</keyword>
<keyword evidence="7" id="KW-1185">Reference proteome</keyword>
<dbReference type="Proteomes" id="UP000001505">
    <property type="component" value="Chromosome"/>
</dbReference>
<feature type="region of interest" description="Disordered" evidence="2">
    <location>
        <begin position="204"/>
        <end position="225"/>
    </location>
</feature>
<dbReference type="InterPro" id="IPR009623">
    <property type="entry name" value="UPF0242_N"/>
</dbReference>
<feature type="compositionally biased region" description="Basic and acidic residues" evidence="2">
    <location>
        <begin position="204"/>
        <end position="215"/>
    </location>
</feature>
<reference evidence="6 7" key="1">
    <citation type="journal article" date="2010" name="PLoS ONE">
        <title>The Waddlia genome: a window into chlamydial biology.</title>
        <authorList>
            <person name="Bertelli C."/>
            <person name="Collyn F."/>
            <person name="Croxatto A."/>
            <person name="Ruckert C."/>
            <person name="Polkinghorne A."/>
            <person name="Kebbi-Beghdadi C."/>
            <person name="Goesmann A."/>
            <person name="Vaughan L."/>
            <person name="Greub G."/>
        </authorList>
    </citation>
    <scope>NUCLEOTIDE SEQUENCE [LARGE SCALE GENOMIC DNA]</scope>
    <source>
        <strain evidence="7">ATCC VR-1470 / WSU 86-1044</strain>
    </source>
</reference>
<evidence type="ECO:0000256" key="2">
    <source>
        <dbReference type="SAM" id="MobiDB-lite"/>
    </source>
</evidence>
<feature type="transmembrane region" description="Helical" evidence="3">
    <location>
        <begin position="12"/>
        <end position="29"/>
    </location>
</feature>
<dbReference type="STRING" id="716544.wcw_1947"/>
<evidence type="ECO:0000313" key="6">
    <source>
        <dbReference type="EMBL" id="ADI39280.1"/>
    </source>
</evidence>
<keyword evidence="3" id="KW-0472">Membrane</keyword>
<feature type="transmembrane region" description="Helical" evidence="3">
    <location>
        <begin position="35"/>
        <end position="55"/>
    </location>
</feature>
<feature type="domain" description="UPF0242" evidence="4">
    <location>
        <begin position="8"/>
        <end position="197"/>
    </location>
</feature>
<keyword evidence="3" id="KW-1133">Transmembrane helix</keyword>